<dbReference type="Gene3D" id="3.40.50.1000">
    <property type="entry name" value="HAD superfamily/HAD-like"/>
    <property type="match status" value="1"/>
</dbReference>
<dbReference type="AlphaFoldDB" id="A0A9D9IQ21"/>
<evidence type="ECO:0000313" key="5">
    <source>
        <dbReference type="Proteomes" id="UP000823598"/>
    </source>
</evidence>
<keyword evidence="3" id="KW-0460">Magnesium</keyword>
<dbReference type="Pfam" id="PF13419">
    <property type="entry name" value="HAD_2"/>
    <property type="match status" value="1"/>
</dbReference>
<accession>A0A9D9IQ21</accession>
<dbReference type="Gene3D" id="1.10.150.520">
    <property type="match status" value="1"/>
</dbReference>
<dbReference type="Proteomes" id="UP000823598">
    <property type="component" value="Unassembled WGS sequence"/>
</dbReference>
<dbReference type="SUPFAM" id="SSF56784">
    <property type="entry name" value="HAD-like"/>
    <property type="match status" value="1"/>
</dbReference>
<dbReference type="PANTHER" id="PTHR46470">
    <property type="entry name" value="N-ACYLNEURAMINATE-9-PHOSPHATASE"/>
    <property type="match status" value="1"/>
</dbReference>
<reference evidence="4" key="1">
    <citation type="submission" date="2020-10" db="EMBL/GenBank/DDBJ databases">
        <authorList>
            <person name="Gilroy R."/>
        </authorList>
    </citation>
    <scope>NUCLEOTIDE SEQUENCE</scope>
    <source>
        <strain evidence="4">6919</strain>
    </source>
</reference>
<keyword evidence="2 4" id="KW-0378">Hydrolase</keyword>
<proteinExistence type="predicted"/>
<organism evidence="4 5">
    <name type="scientific">Candidatus Limisoma faecipullorum</name>
    <dbReference type="NCBI Taxonomy" id="2840854"/>
    <lineage>
        <taxon>Bacteria</taxon>
        <taxon>Pseudomonadati</taxon>
        <taxon>Bacteroidota</taxon>
        <taxon>Bacteroidia</taxon>
        <taxon>Bacteroidales</taxon>
        <taxon>Candidatus Limisoma</taxon>
    </lineage>
</organism>
<dbReference type="InterPro" id="IPR023214">
    <property type="entry name" value="HAD_sf"/>
</dbReference>
<dbReference type="GO" id="GO:0016791">
    <property type="term" value="F:phosphatase activity"/>
    <property type="evidence" value="ECO:0007669"/>
    <property type="project" value="TreeGrafter"/>
</dbReference>
<evidence type="ECO:0000313" key="4">
    <source>
        <dbReference type="EMBL" id="MBO8476185.1"/>
    </source>
</evidence>
<dbReference type="SFLD" id="SFLDG01129">
    <property type="entry name" value="C1.5:_HAD__Beta-PGM__Phosphata"/>
    <property type="match status" value="1"/>
</dbReference>
<dbReference type="EMBL" id="JADIMC010000050">
    <property type="protein sequence ID" value="MBO8476185.1"/>
    <property type="molecule type" value="Genomic_DNA"/>
</dbReference>
<evidence type="ECO:0000256" key="3">
    <source>
        <dbReference type="ARBA" id="ARBA00022842"/>
    </source>
</evidence>
<dbReference type="InterPro" id="IPR041492">
    <property type="entry name" value="HAD_2"/>
</dbReference>
<name>A0A9D9IQ21_9BACT</name>
<dbReference type="InterPro" id="IPR036412">
    <property type="entry name" value="HAD-like_sf"/>
</dbReference>
<sequence length="228" mass="25744">MVKAVVAFDLDDTLYKEIDFVHSAFAYIAGRLENFGCDKRAVYEVMDEAFNKGANPIDAVIGNFDQPFSENMLVEFYRTHKPDIKLDESTCNTLRELNKSGYGLALITDGRTVTQYNKVEALGVMEYIPYDAIFISEATGKDKTTPDNYMGVQKLYSEADAYFYVGDNPAKDFLQPNLLGWTTICVKDNGCNIHSQNIDTEKEALPQYLIDDVSDIPQLIKKIIKDKI</sequence>
<evidence type="ECO:0000256" key="2">
    <source>
        <dbReference type="ARBA" id="ARBA00022801"/>
    </source>
</evidence>
<comment type="caution">
    <text evidence="4">The sequence shown here is derived from an EMBL/GenBank/DDBJ whole genome shotgun (WGS) entry which is preliminary data.</text>
</comment>
<evidence type="ECO:0000256" key="1">
    <source>
        <dbReference type="ARBA" id="ARBA00022723"/>
    </source>
</evidence>
<reference evidence="4" key="2">
    <citation type="journal article" date="2021" name="PeerJ">
        <title>Extensive microbial diversity within the chicken gut microbiome revealed by metagenomics and culture.</title>
        <authorList>
            <person name="Gilroy R."/>
            <person name="Ravi A."/>
            <person name="Getino M."/>
            <person name="Pursley I."/>
            <person name="Horton D.L."/>
            <person name="Alikhan N.F."/>
            <person name="Baker D."/>
            <person name="Gharbi K."/>
            <person name="Hall N."/>
            <person name="Watson M."/>
            <person name="Adriaenssens E.M."/>
            <person name="Foster-Nyarko E."/>
            <person name="Jarju S."/>
            <person name="Secka A."/>
            <person name="Antonio M."/>
            <person name="Oren A."/>
            <person name="Chaudhuri R.R."/>
            <person name="La Ragione R."/>
            <person name="Hildebrand F."/>
            <person name="Pallen M.J."/>
        </authorList>
    </citation>
    <scope>NUCLEOTIDE SEQUENCE</scope>
    <source>
        <strain evidence="4">6919</strain>
    </source>
</reference>
<dbReference type="GO" id="GO:0046872">
    <property type="term" value="F:metal ion binding"/>
    <property type="evidence" value="ECO:0007669"/>
    <property type="project" value="UniProtKB-KW"/>
</dbReference>
<protein>
    <submittedName>
        <fullName evidence="4">HAD family hydrolase</fullName>
    </submittedName>
</protein>
<gene>
    <name evidence="4" type="ORF">IAB88_04260</name>
</gene>
<dbReference type="PANTHER" id="PTHR46470:SF2">
    <property type="entry name" value="GLYCERALDEHYDE 3-PHOSPHATE PHOSPHATASE"/>
    <property type="match status" value="1"/>
</dbReference>
<dbReference type="SFLD" id="SFLDS00003">
    <property type="entry name" value="Haloacid_Dehalogenase"/>
    <property type="match status" value="1"/>
</dbReference>
<dbReference type="InterPro" id="IPR051400">
    <property type="entry name" value="HAD-like_hydrolase"/>
</dbReference>
<keyword evidence="1" id="KW-0479">Metal-binding</keyword>